<comment type="similarity">
    <text evidence="1">Belongs to the archease family.</text>
</comment>
<dbReference type="OrthoDB" id="9788587at2"/>
<keyword evidence="3" id="KW-0479">Metal-binding</keyword>
<dbReference type="Gene3D" id="3.55.10.10">
    <property type="entry name" value="Archease domain"/>
    <property type="match status" value="1"/>
</dbReference>
<evidence type="ECO:0000259" key="5">
    <source>
        <dbReference type="Pfam" id="PF01951"/>
    </source>
</evidence>
<keyword evidence="7" id="KW-1185">Reference proteome</keyword>
<organism evidence="6 7">
    <name type="scientific">Thiohalomonas denitrificans</name>
    <dbReference type="NCBI Taxonomy" id="415747"/>
    <lineage>
        <taxon>Bacteria</taxon>
        <taxon>Pseudomonadati</taxon>
        <taxon>Pseudomonadota</taxon>
        <taxon>Gammaproteobacteria</taxon>
        <taxon>Thiohalomonadales</taxon>
        <taxon>Thiohalomonadaceae</taxon>
        <taxon>Thiohalomonas</taxon>
    </lineage>
</organism>
<dbReference type="InterPro" id="IPR023572">
    <property type="entry name" value="Archease_dom"/>
</dbReference>
<evidence type="ECO:0000256" key="4">
    <source>
        <dbReference type="ARBA" id="ARBA00022837"/>
    </source>
</evidence>
<dbReference type="Proteomes" id="UP000199648">
    <property type="component" value="Unassembled WGS sequence"/>
</dbReference>
<dbReference type="Pfam" id="PF01951">
    <property type="entry name" value="Archease"/>
    <property type="match status" value="1"/>
</dbReference>
<dbReference type="InterPro" id="IPR002804">
    <property type="entry name" value="Archease"/>
</dbReference>
<evidence type="ECO:0000256" key="3">
    <source>
        <dbReference type="ARBA" id="ARBA00022723"/>
    </source>
</evidence>
<sequence>MKAADSAGYELFPHEADMGVRGWGDRPDTAFEQTGLAMTAVVTDPVSVRPETQVTIRCEAPDLELLLVDWLNALIYEMATRHLLFSRFDVRIEGPRLSGSAWGEPVNRERHGPAVEIKGATYTALRVYREAERWVAQTVVDI</sequence>
<dbReference type="SUPFAM" id="SSF69819">
    <property type="entry name" value="MTH1598-like"/>
    <property type="match status" value="1"/>
</dbReference>
<dbReference type="STRING" id="415747.SAMN03097708_00754"/>
<reference evidence="6 7" key="1">
    <citation type="submission" date="2016-10" db="EMBL/GenBank/DDBJ databases">
        <authorList>
            <person name="de Groot N.N."/>
        </authorList>
    </citation>
    <scope>NUCLEOTIDE SEQUENCE [LARGE SCALE GENOMIC DNA]</scope>
    <source>
        <strain evidence="6 7">HLD2</strain>
    </source>
</reference>
<dbReference type="PANTHER" id="PTHR12682">
    <property type="entry name" value="ARCHEASE"/>
    <property type="match status" value="1"/>
</dbReference>
<proteinExistence type="inferred from homology"/>
<dbReference type="InterPro" id="IPR036820">
    <property type="entry name" value="Archease_dom_sf"/>
</dbReference>
<keyword evidence="4" id="KW-0106">Calcium</keyword>
<gene>
    <name evidence="6" type="ORF">SAMN03097708_00754</name>
</gene>
<keyword evidence="2" id="KW-0819">tRNA processing</keyword>
<protein>
    <submittedName>
        <fullName evidence="6">SHS2 domain-containing protein</fullName>
    </submittedName>
</protein>
<evidence type="ECO:0000256" key="1">
    <source>
        <dbReference type="ARBA" id="ARBA00007963"/>
    </source>
</evidence>
<dbReference type="AlphaFoldDB" id="A0A1G5PSV3"/>
<evidence type="ECO:0000313" key="7">
    <source>
        <dbReference type="Proteomes" id="UP000199648"/>
    </source>
</evidence>
<name>A0A1G5PSV3_9GAMM</name>
<dbReference type="EMBL" id="FMWD01000002">
    <property type="protein sequence ID" value="SCZ52468.1"/>
    <property type="molecule type" value="Genomic_DNA"/>
</dbReference>
<evidence type="ECO:0000313" key="6">
    <source>
        <dbReference type="EMBL" id="SCZ52468.1"/>
    </source>
</evidence>
<evidence type="ECO:0000256" key="2">
    <source>
        <dbReference type="ARBA" id="ARBA00022694"/>
    </source>
</evidence>
<dbReference type="PANTHER" id="PTHR12682:SF11">
    <property type="entry name" value="PROTEIN ARCHEASE"/>
    <property type="match status" value="1"/>
</dbReference>
<feature type="domain" description="Archease" evidence="5">
    <location>
        <begin position="9"/>
        <end position="142"/>
    </location>
</feature>
<dbReference type="GO" id="GO:0008033">
    <property type="term" value="P:tRNA processing"/>
    <property type="evidence" value="ECO:0007669"/>
    <property type="project" value="UniProtKB-KW"/>
</dbReference>
<dbReference type="GO" id="GO:0046872">
    <property type="term" value="F:metal ion binding"/>
    <property type="evidence" value="ECO:0007669"/>
    <property type="project" value="UniProtKB-KW"/>
</dbReference>
<accession>A0A1G5PSV3</accession>
<dbReference type="RefSeq" id="WP_092992759.1">
    <property type="nucleotide sequence ID" value="NZ_FMWD01000002.1"/>
</dbReference>